<dbReference type="PANTHER" id="PTHR30514:SF1">
    <property type="entry name" value="HTH-TYPE TRANSCRIPTIONAL REGULATOR HEXR-RELATED"/>
    <property type="match status" value="1"/>
</dbReference>
<dbReference type="PROSITE" id="PS51071">
    <property type="entry name" value="HTH_RPIR"/>
    <property type="match status" value="1"/>
</dbReference>
<dbReference type="InterPro" id="IPR047640">
    <property type="entry name" value="RpiR-like"/>
</dbReference>
<evidence type="ECO:0000313" key="6">
    <source>
        <dbReference type="EMBL" id="TCL60183.1"/>
    </source>
</evidence>
<dbReference type="Pfam" id="PF01380">
    <property type="entry name" value="SIS"/>
    <property type="match status" value="1"/>
</dbReference>
<organism evidence="6 7">
    <name type="scientific">Allofournierella massiliensis</name>
    <dbReference type="NCBI Taxonomy" id="1650663"/>
    <lineage>
        <taxon>Bacteria</taxon>
        <taxon>Bacillati</taxon>
        <taxon>Bacillota</taxon>
        <taxon>Clostridia</taxon>
        <taxon>Eubacteriales</taxon>
        <taxon>Oscillospiraceae</taxon>
        <taxon>Allofournierella</taxon>
    </lineage>
</organism>
<reference evidence="6 7" key="1">
    <citation type="submission" date="2019-03" db="EMBL/GenBank/DDBJ databases">
        <title>Genomic Encyclopedia of Type Strains, Phase IV (KMG-IV): sequencing the most valuable type-strain genomes for metagenomic binning, comparative biology and taxonomic classification.</title>
        <authorList>
            <person name="Goeker M."/>
        </authorList>
    </citation>
    <scope>NUCLEOTIDE SEQUENCE [LARGE SCALE GENOMIC DNA]</scope>
    <source>
        <strain evidence="6 7">DSM 100451</strain>
    </source>
</reference>
<protein>
    <submittedName>
        <fullName evidence="6">RpiR family transcriptional regulator</fullName>
    </submittedName>
</protein>
<keyword evidence="1" id="KW-0805">Transcription regulation</keyword>
<evidence type="ECO:0000256" key="3">
    <source>
        <dbReference type="ARBA" id="ARBA00023163"/>
    </source>
</evidence>
<dbReference type="SUPFAM" id="SSF46689">
    <property type="entry name" value="Homeodomain-like"/>
    <property type="match status" value="1"/>
</dbReference>
<feature type="domain" description="SIS" evidence="5">
    <location>
        <begin position="125"/>
        <end position="265"/>
    </location>
</feature>
<dbReference type="Gene3D" id="1.10.10.10">
    <property type="entry name" value="Winged helix-like DNA-binding domain superfamily/Winged helix DNA-binding domain"/>
    <property type="match status" value="1"/>
</dbReference>
<dbReference type="GO" id="GO:1901135">
    <property type="term" value="P:carbohydrate derivative metabolic process"/>
    <property type="evidence" value="ECO:0007669"/>
    <property type="project" value="InterPro"/>
</dbReference>
<dbReference type="InterPro" id="IPR001347">
    <property type="entry name" value="SIS_dom"/>
</dbReference>
<dbReference type="AlphaFoldDB" id="A0A4R1R408"/>
<dbReference type="EMBL" id="SLUM01000004">
    <property type="protein sequence ID" value="TCL60183.1"/>
    <property type="molecule type" value="Genomic_DNA"/>
</dbReference>
<dbReference type="InterPro" id="IPR009057">
    <property type="entry name" value="Homeodomain-like_sf"/>
</dbReference>
<dbReference type="OrthoDB" id="2930at2"/>
<dbReference type="InterPro" id="IPR000281">
    <property type="entry name" value="HTH_RpiR"/>
</dbReference>
<keyword evidence="2" id="KW-0238">DNA-binding</keyword>
<dbReference type="PROSITE" id="PS51464">
    <property type="entry name" value="SIS"/>
    <property type="match status" value="1"/>
</dbReference>
<dbReference type="CDD" id="cd05013">
    <property type="entry name" value="SIS_RpiR"/>
    <property type="match status" value="1"/>
</dbReference>
<dbReference type="Gene3D" id="3.40.50.10490">
    <property type="entry name" value="Glucose-6-phosphate isomerase like protein, domain 1"/>
    <property type="match status" value="1"/>
</dbReference>
<dbReference type="GO" id="GO:0003700">
    <property type="term" value="F:DNA-binding transcription factor activity"/>
    <property type="evidence" value="ECO:0007669"/>
    <property type="project" value="InterPro"/>
</dbReference>
<dbReference type="GO" id="GO:0003677">
    <property type="term" value="F:DNA binding"/>
    <property type="evidence" value="ECO:0007669"/>
    <property type="project" value="UniProtKB-KW"/>
</dbReference>
<dbReference type="InterPro" id="IPR035472">
    <property type="entry name" value="RpiR-like_SIS"/>
</dbReference>
<dbReference type="InterPro" id="IPR036388">
    <property type="entry name" value="WH-like_DNA-bd_sf"/>
</dbReference>
<dbReference type="Pfam" id="PF01418">
    <property type="entry name" value="HTH_6"/>
    <property type="match status" value="1"/>
</dbReference>
<name>A0A4R1R408_9FIRM</name>
<dbReference type="InterPro" id="IPR046348">
    <property type="entry name" value="SIS_dom_sf"/>
</dbReference>
<evidence type="ECO:0000313" key="7">
    <source>
        <dbReference type="Proteomes" id="UP000295184"/>
    </source>
</evidence>
<comment type="caution">
    <text evidence="6">The sequence shown here is derived from an EMBL/GenBank/DDBJ whole genome shotgun (WGS) entry which is preliminary data.</text>
</comment>
<dbReference type="PANTHER" id="PTHR30514">
    <property type="entry name" value="GLUCOKINASE"/>
    <property type="match status" value="1"/>
</dbReference>
<dbReference type="STRING" id="1650663.GCA_001486665_02734"/>
<dbReference type="Proteomes" id="UP000295184">
    <property type="component" value="Unassembled WGS sequence"/>
</dbReference>
<dbReference type="GeneID" id="97381751"/>
<evidence type="ECO:0000259" key="4">
    <source>
        <dbReference type="PROSITE" id="PS51071"/>
    </source>
</evidence>
<evidence type="ECO:0000259" key="5">
    <source>
        <dbReference type="PROSITE" id="PS51464"/>
    </source>
</evidence>
<keyword evidence="3" id="KW-0804">Transcription</keyword>
<accession>A0A4R1R408</accession>
<sequence length="287" mass="32231">MKNVIVRFREYEPHASSAERGIVQLVLKAPEKILEYNSHQLAEAAFSSPATVVRLCKKIGFSGYKAMQQALIRDLSAKQKKEEQIQADIQRDDSLEQIIAKVTYKNIDSLETTGKLLDEATICQCVDLLEDCTNIALFGLGSSLLVARDACQKFLRVNKTCLVADDWHMQLLYAKNLTEQDVAIAISYSGMTKEILECANEAKRKGAPLIAITRFADSSLVRLADYNLYVAASEVLVRSGAMSSRISQLNVVDILYTAYINRHFDEHVLQAQKTYMQKENERKEGDV</sequence>
<evidence type="ECO:0000256" key="1">
    <source>
        <dbReference type="ARBA" id="ARBA00023015"/>
    </source>
</evidence>
<gene>
    <name evidence="6" type="ORF">EDD77_10459</name>
</gene>
<evidence type="ECO:0000256" key="2">
    <source>
        <dbReference type="ARBA" id="ARBA00023125"/>
    </source>
</evidence>
<proteinExistence type="predicted"/>
<feature type="domain" description="HTH rpiR-type" evidence="4">
    <location>
        <begin position="2"/>
        <end position="78"/>
    </location>
</feature>
<dbReference type="SUPFAM" id="SSF53697">
    <property type="entry name" value="SIS domain"/>
    <property type="match status" value="1"/>
</dbReference>
<dbReference type="GO" id="GO:0097367">
    <property type="term" value="F:carbohydrate derivative binding"/>
    <property type="evidence" value="ECO:0007669"/>
    <property type="project" value="InterPro"/>
</dbReference>
<dbReference type="RefSeq" id="WP_058965826.1">
    <property type="nucleotide sequence ID" value="NZ_CABKVM010000018.1"/>
</dbReference>